<dbReference type="OrthoDB" id="1116641at2"/>
<organism evidence="2 3">
    <name type="scientific">Flavobacterium rakeshii</name>
    <dbReference type="NCBI Taxonomy" id="1038845"/>
    <lineage>
        <taxon>Bacteria</taxon>
        <taxon>Pseudomonadati</taxon>
        <taxon>Bacteroidota</taxon>
        <taxon>Flavobacteriia</taxon>
        <taxon>Flavobacteriales</taxon>
        <taxon>Flavobacteriaceae</taxon>
        <taxon>Flavobacterium</taxon>
    </lineage>
</organism>
<accession>A0A6N8HF31</accession>
<keyword evidence="1" id="KW-0732">Signal</keyword>
<comment type="caution">
    <text evidence="2">The sequence shown here is derived from an EMBL/GenBank/DDBJ whole genome shotgun (WGS) entry which is preliminary data.</text>
</comment>
<dbReference type="AlphaFoldDB" id="A0A6N8HF31"/>
<keyword evidence="3" id="KW-1185">Reference proteome</keyword>
<feature type="chain" id="PRO_5026843669" description="PpiC domain-containing protein" evidence="1">
    <location>
        <begin position="23"/>
        <end position="208"/>
    </location>
</feature>
<evidence type="ECO:0008006" key="4">
    <source>
        <dbReference type="Google" id="ProtNLM"/>
    </source>
</evidence>
<feature type="signal peptide" evidence="1">
    <location>
        <begin position="1"/>
        <end position="22"/>
    </location>
</feature>
<protein>
    <recommendedName>
        <fullName evidence="4">PpiC domain-containing protein</fullName>
    </recommendedName>
</protein>
<gene>
    <name evidence="2" type="ORF">GN157_11410</name>
</gene>
<evidence type="ECO:0000313" key="3">
    <source>
        <dbReference type="Proteomes" id="UP000433945"/>
    </source>
</evidence>
<evidence type="ECO:0000256" key="1">
    <source>
        <dbReference type="SAM" id="SignalP"/>
    </source>
</evidence>
<reference evidence="2 3" key="1">
    <citation type="submission" date="2019-12" db="EMBL/GenBank/DDBJ databases">
        <authorList>
            <person name="Sun J.-Q."/>
        </authorList>
    </citation>
    <scope>NUCLEOTIDE SEQUENCE [LARGE SCALE GENOMIC DNA]</scope>
    <source>
        <strain evidence="2 3">JCM 17928</strain>
    </source>
</reference>
<proteinExistence type="predicted"/>
<dbReference type="EMBL" id="WOWP01000043">
    <property type="protein sequence ID" value="MUV04317.1"/>
    <property type="molecule type" value="Genomic_DNA"/>
</dbReference>
<dbReference type="RefSeq" id="WP_157483524.1">
    <property type="nucleotide sequence ID" value="NZ_WOWP01000043.1"/>
</dbReference>
<name>A0A6N8HF31_9FLAO</name>
<evidence type="ECO:0000313" key="2">
    <source>
        <dbReference type="EMBL" id="MUV04317.1"/>
    </source>
</evidence>
<dbReference type="Proteomes" id="UP000433945">
    <property type="component" value="Unassembled WGS sequence"/>
</dbReference>
<sequence>MKKLFILAFIFYYSLTTAQSIAKDTLLKRDIDLVIEEVKFMYDYDQALREYTLFKTFDKSKTDSIENLESDLTRKYIVENKFKSDTLSKHIFKNYINHFDDLHTKRIIELTKKYGFPSKERLELYSQKELGDEFNPYILLVHAPKAYWEELKVLMKQELLDGTVDRCKYGHLLWHFNGRKDVNDLLNNGFEYIEDEDGTKRLSAVNCD</sequence>